<dbReference type="HOGENOM" id="CLU_000288_7_34_1"/>
<accession>U9UJH2</accession>
<dbReference type="GO" id="GO:0004674">
    <property type="term" value="F:protein serine/threonine kinase activity"/>
    <property type="evidence" value="ECO:0007669"/>
    <property type="project" value="TreeGrafter"/>
</dbReference>
<name>U9UJH2_RHIID</name>
<reference evidence="2" key="1">
    <citation type="submission" date="2013-07" db="EMBL/GenBank/DDBJ databases">
        <title>The genome of an arbuscular mycorrhizal fungus provides insights into the evolution of the oldest plant symbiosis.</title>
        <authorList>
            <consortium name="DOE Joint Genome Institute"/>
            <person name="Tisserant E."/>
            <person name="Malbreil M."/>
            <person name="Kuo A."/>
            <person name="Kohler A."/>
            <person name="Symeonidi A."/>
            <person name="Balestrini R."/>
            <person name="Charron P."/>
            <person name="Duensing N."/>
            <person name="Frei-dit-Frey N."/>
            <person name="Gianinazzi-Pearson V."/>
            <person name="Gilbert B."/>
            <person name="Handa Y."/>
            <person name="Hijri M."/>
            <person name="Kaul R."/>
            <person name="Kawaguchi M."/>
            <person name="Krajinski F."/>
            <person name="Lammers P."/>
            <person name="Lapierre D."/>
            <person name="Masclaux F.G."/>
            <person name="Murat C."/>
            <person name="Morin E."/>
            <person name="Ndikumana S."/>
            <person name="Pagni M."/>
            <person name="Petitpierre D."/>
            <person name="Requena N."/>
            <person name="Rosikiewicz P."/>
            <person name="Riley R."/>
            <person name="Saito K."/>
            <person name="San Clemente H."/>
            <person name="Shapiro H."/>
            <person name="van Tuinen D."/>
            <person name="Becard G."/>
            <person name="Bonfante P."/>
            <person name="Paszkowski U."/>
            <person name="Shachar-Hill Y."/>
            <person name="Young J.P."/>
            <person name="Sanders I.R."/>
            <person name="Henrissat B."/>
            <person name="Rensing S.A."/>
            <person name="Grigoriev I.V."/>
            <person name="Corradi N."/>
            <person name="Roux C."/>
            <person name="Martin F."/>
        </authorList>
    </citation>
    <scope>NUCLEOTIDE SEQUENCE</scope>
    <source>
        <strain evidence="2">DAOM 197198</strain>
    </source>
</reference>
<organism evidence="2">
    <name type="scientific">Rhizophagus irregularis (strain DAOM 181602 / DAOM 197198 / MUCL 43194)</name>
    <name type="common">Arbuscular mycorrhizal fungus</name>
    <name type="synonym">Glomus intraradices</name>
    <dbReference type="NCBI Taxonomy" id="747089"/>
    <lineage>
        <taxon>Eukaryota</taxon>
        <taxon>Fungi</taxon>
        <taxon>Fungi incertae sedis</taxon>
        <taxon>Mucoromycota</taxon>
        <taxon>Glomeromycotina</taxon>
        <taxon>Glomeromycetes</taxon>
        <taxon>Glomerales</taxon>
        <taxon>Glomeraceae</taxon>
        <taxon>Rhizophagus</taxon>
    </lineage>
</organism>
<dbReference type="PRINTS" id="PR00109">
    <property type="entry name" value="TYRKINASE"/>
</dbReference>
<dbReference type="InterPro" id="IPR001245">
    <property type="entry name" value="Ser-Thr/Tyr_kinase_cat_dom"/>
</dbReference>
<dbReference type="Gene3D" id="1.10.510.10">
    <property type="entry name" value="Transferase(Phosphotransferase) domain 1"/>
    <property type="match status" value="1"/>
</dbReference>
<dbReference type="InterPro" id="IPR000719">
    <property type="entry name" value="Prot_kinase_dom"/>
</dbReference>
<dbReference type="InterPro" id="IPR011009">
    <property type="entry name" value="Kinase-like_dom_sf"/>
</dbReference>
<feature type="domain" description="Protein kinase" evidence="1">
    <location>
        <begin position="279"/>
        <end position="536"/>
    </location>
</feature>
<dbReference type="GO" id="GO:0005524">
    <property type="term" value="F:ATP binding"/>
    <property type="evidence" value="ECO:0007669"/>
    <property type="project" value="InterPro"/>
</dbReference>
<protein>
    <recommendedName>
        <fullName evidence="1">Protein kinase domain-containing protein</fullName>
    </recommendedName>
</protein>
<evidence type="ECO:0000313" key="2">
    <source>
        <dbReference type="EMBL" id="ESA19842.1"/>
    </source>
</evidence>
<evidence type="ECO:0000259" key="1">
    <source>
        <dbReference type="PROSITE" id="PS50011"/>
    </source>
</evidence>
<dbReference type="eggNOG" id="KOG0192">
    <property type="taxonomic scope" value="Eukaryota"/>
</dbReference>
<dbReference type="SUPFAM" id="SSF56112">
    <property type="entry name" value="Protein kinase-like (PK-like)"/>
    <property type="match status" value="1"/>
</dbReference>
<gene>
    <name evidence="2" type="ORF">GLOINDRAFT_2079</name>
</gene>
<proteinExistence type="predicted"/>
<dbReference type="EMBL" id="KI277906">
    <property type="protein sequence ID" value="ESA19842.1"/>
    <property type="molecule type" value="Genomic_DNA"/>
</dbReference>
<dbReference type="InterPro" id="IPR051681">
    <property type="entry name" value="Ser/Thr_Kinases-Pseudokinases"/>
</dbReference>
<dbReference type="PROSITE" id="PS50011">
    <property type="entry name" value="PROTEIN_KINASE_DOM"/>
    <property type="match status" value="1"/>
</dbReference>
<dbReference type="VEuPathDB" id="FungiDB:RhiirFUN_010119"/>
<dbReference type="PANTHER" id="PTHR44329">
    <property type="entry name" value="SERINE/THREONINE-PROTEIN KINASE TNNI3K-RELATED"/>
    <property type="match status" value="1"/>
</dbReference>
<dbReference type="AlphaFoldDB" id="U9UJH2"/>
<dbReference type="Pfam" id="PF07714">
    <property type="entry name" value="PK_Tyr_Ser-Thr"/>
    <property type="match status" value="1"/>
</dbReference>
<sequence length="669" mass="77322">MEAIYMILAHSPDHVRRTIFLHGDLECHLSCVPGEEDGIKFLLVYRGAVKHVPVGVVVELITIKGKEKYIKNVTYNTCNDTYLDTNIAANRCAKCIEHHTKNIQEWCQYCSEVSYFRQIIPNTPSFNDYYCTHNKIVCELCDKEWLFKHNQDSYRLSSGWVESILTKKPISILNLPWWDNSNKFYSGCRYCLTTNIIFGITYQSQCKKCKRISLITIDITNISSGNCIIDEFLFRIDDNSHHLIANYINNYTSSNPLKVYNFIKRSYLRGITWIPYSKIKNLKKIAEGGFSTIYKATWSNGTRDSDVAIKRLINSRGINKYFLNELKSFYHCHDESYLVKCYGITQDPVTKEYMLVMEYAYGGNLYSYLQKNFKEIKWGKKLRILVDIALGLEKIHNNNFIHRDIHSGNILLMILEDWKIGDLGLSQPANNSSLNNEIYGVIPYIAPEIFKGGVFSKESDIYGLGMIMWELTTGCKPFANVEHNVNLIYEIIDGKRPEITNDTPDCFSNLMIKCWDSNPQKRPTIGKIIEILNSFNKWGNELDFITKAFFNNGLFYEQCFTTKNSIIEKAFINAEAKRLELIQLKKLGPEFSKKSHPKAIYTSRALSSVISETGYITKEYEYDINNIRSSLTQNTDSVSQSTTVPVEFSRKRKFDEETQKKGKYIKADK</sequence>